<name>E2BV10_HARSA</name>
<dbReference type="AlphaFoldDB" id="E2BV10"/>
<dbReference type="Proteomes" id="UP000008237">
    <property type="component" value="Unassembled WGS sequence"/>
</dbReference>
<sequence length="187" mass="21463">PKISFVNASECTKWRKCAEMISLHSVEELMLVTCQKLRQDGKSEIANSVAEIVSGKQILKHVDIRPYTDEEALSFFVEGKLTKFQYKLMRLQAKERGADLYPNYHRILEAKRRCYPDNISISDQSVEVSLQSLLDHTATRLIEVCKPVLCNVNPFLLENVELIVKWGFDGSSEHSQYKQCSFNCVED</sequence>
<organism evidence="2">
    <name type="scientific">Harpegnathos saltator</name>
    <name type="common">Jerdon's jumping ant</name>
    <dbReference type="NCBI Taxonomy" id="610380"/>
    <lineage>
        <taxon>Eukaryota</taxon>
        <taxon>Metazoa</taxon>
        <taxon>Ecdysozoa</taxon>
        <taxon>Arthropoda</taxon>
        <taxon>Hexapoda</taxon>
        <taxon>Insecta</taxon>
        <taxon>Pterygota</taxon>
        <taxon>Neoptera</taxon>
        <taxon>Endopterygota</taxon>
        <taxon>Hymenoptera</taxon>
        <taxon>Apocrita</taxon>
        <taxon>Aculeata</taxon>
        <taxon>Formicoidea</taxon>
        <taxon>Formicidae</taxon>
        <taxon>Ponerinae</taxon>
        <taxon>Ponerini</taxon>
        <taxon>Harpegnathos</taxon>
    </lineage>
</organism>
<evidence type="ECO:0000313" key="1">
    <source>
        <dbReference type="EMBL" id="EFN80470.1"/>
    </source>
</evidence>
<accession>E2BV10</accession>
<evidence type="ECO:0000313" key="2">
    <source>
        <dbReference type="Proteomes" id="UP000008237"/>
    </source>
</evidence>
<dbReference type="OMA" id="ASECTKW"/>
<keyword evidence="2" id="KW-1185">Reference proteome</keyword>
<gene>
    <name evidence="1" type="ORF">EAI_05313</name>
</gene>
<protein>
    <submittedName>
        <fullName evidence="1">Uncharacterized protein</fullName>
    </submittedName>
</protein>
<dbReference type="InParanoid" id="E2BV10"/>
<proteinExistence type="predicted"/>
<dbReference type="EMBL" id="GL450778">
    <property type="protein sequence ID" value="EFN80470.1"/>
    <property type="molecule type" value="Genomic_DNA"/>
</dbReference>
<feature type="non-terminal residue" evidence="1">
    <location>
        <position position="187"/>
    </location>
</feature>
<feature type="non-terminal residue" evidence="1">
    <location>
        <position position="1"/>
    </location>
</feature>
<reference evidence="1 2" key="1">
    <citation type="journal article" date="2010" name="Science">
        <title>Genomic comparison of the ants Camponotus floridanus and Harpegnathos saltator.</title>
        <authorList>
            <person name="Bonasio R."/>
            <person name="Zhang G."/>
            <person name="Ye C."/>
            <person name="Mutti N.S."/>
            <person name="Fang X."/>
            <person name="Qin N."/>
            <person name="Donahue G."/>
            <person name="Yang P."/>
            <person name="Li Q."/>
            <person name="Li C."/>
            <person name="Zhang P."/>
            <person name="Huang Z."/>
            <person name="Berger S.L."/>
            <person name="Reinberg D."/>
            <person name="Wang J."/>
            <person name="Liebig J."/>
        </authorList>
    </citation>
    <scope>NUCLEOTIDE SEQUENCE [LARGE SCALE GENOMIC DNA]</scope>
    <source>
        <strain evidence="1 2">R22 G/1</strain>
    </source>
</reference>